<keyword evidence="1" id="KW-1133">Transmembrane helix</keyword>
<feature type="domain" description="Tim44-like" evidence="2">
    <location>
        <begin position="78"/>
        <end position="224"/>
    </location>
</feature>
<name>A0A937DKZ2_9HYPH</name>
<dbReference type="AlphaFoldDB" id="A0A937DKZ2"/>
<protein>
    <submittedName>
        <fullName evidence="3">Tim44/TimA family putative adaptor protein</fullName>
    </submittedName>
</protein>
<keyword evidence="1" id="KW-0472">Membrane</keyword>
<evidence type="ECO:0000313" key="4">
    <source>
        <dbReference type="Proteomes" id="UP000736856"/>
    </source>
</evidence>
<proteinExistence type="predicted"/>
<organism evidence="3 4">
    <name type="scientific">Candidatus Liberibacter ctenarytainae</name>
    <dbReference type="NCBI Taxonomy" id="2020335"/>
    <lineage>
        <taxon>Bacteria</taxon>
        <taxon>Pseudomonadati</taxon>
        <taxon>Pseudomonadota</taxon>
        <taxon>Alphaproteobacteria</taxon>
        <taxon>Hyphomicrobiales</taxon>
        <taxon>Rhizobiaceae</taxon>
        <taxon>Liberibacter</taxon>
    </lineage>
</organism>
<comment type="caution">
    <text evidence="3">The sequence shown here is derived from an EMBL/GenBank/DDBJ whole genome shotgun (WGS) entry which is preliminary data.</text>
</comment>
<reference evidence="3" key="1">
    <citation type="submission" date="2019-02" db="EMBL/GenBank/DDBJ databases">
        <title>A novel Candidatus Liberibacter species associated with the New Zealand native fuchsia psyllid, Ctenarytaina fuchsiae.</title>
        <authorList>
            <person name="Thompson S.M."/>
            <person name="Jorgensen N."/>
            <person name="David C."/>
            <person name="Bulman S.R."/>
            <person name="Smith G.R."/>
        </authorList>
    </citation>
    <scope>NUCLEOTIDE SEQUENCE</scope>
    <source>
        <strain evidence="3">Oxford</strain>
    </source>
</reference>
<dbReference type="SMART" id="SM00978">
    <property type="entry name" value="Tim44"/>
    <property type="match status" value="1"/>
</dbReference>
<dbReference type="NCBIfam" id="NF033779">
    <property type="entry name" value="Tim44_TimA_adap"/>
    <property type="match status" value="1"/>
</dbReference>
<feature type="transmembrane region" description="Helical" evidence="1">
    <location>
        <begin position="6"/>
        <end position="26"/>
    </location>
</feature>
<gene>
    <name evidence="3" type="ORF">EU981_01300</name>
</gene>
<evidence type="ECO:0000259" key="2">
    <source>
        <dbReference type="SMART" id="SM00978"/>
    </source>
</evidence>
<dbReference type="Proteomes" id="UP000736856">
    <property type="component" value="Unassembled WGS sequence"/>
</dbReference>
<evidence type="ECO:0000256" key="1">
    <source>
        <dbReference type="SAM" id="Phobius"/>
    </source>
</evidence>
<keyword evidence="1" id="KW-0812">Transmembrane</keyword>
<dbReference type="Pfam" id="PF04280">
    <property type="entry name" value="Tim44"/>
    <property type="match status" value="1"/>
</dbReference>
<dbReference type="InterPro" id="IPR007379">
    <property type="entry name" value="Tim44-like_dom"/>
</dbReference>
<evidence type="ECO:0000313" key="3">
    <source>
        <dbReference type="EMBL" id="MBL0848728.1"/>
    </source>
</evidence>
<sequence length="226" mass="25783">MDLGDFLIFFFLLLTVFVFLRLHSVLGKRTGCEKPFAGFKKYALSPLKHDKWKVVSEKDKKQENFDFIDVNFPVGTPLNKSLRDIVTVYPGFNLKDLLSELRDAYEVIVSAFLNGNIKDIEKLINGKVYEDFTKYLSTQHHGDKFIKSSLVGIDDVKVVNAIIEDNNIYITTRIVGQFISSSYDKENVLILSDPEVFGKVVDIWTFVREISSNNPSWKLISTEPGS</sequence>
<dbReference type="SUPFAM" id="SSF54427">
    <property type="entry name" value="NTF2-like"/>
    <property type="match status" value="1"/>
</dbReference>
<dbReference type="Gene3D" id="3.10.450.240">
    <property type="match status" value="1"/>
</dbReference>
<accession>A0A937DKZ2</accession>
<dbReference type="InterPro" id="IPR032710">
    <property type="entry name" value="NTF2-like_dom_sf"/>
</dbReference>
<dbReference type="EMBL" id="SEOL01000001">
    <property type="protein sequence ID" value="MBL0848728.1"/>
    <property type="molecule type" value="Genomic_DNA"/>
</dbReference>